<dbReference type="PANTHER" id="PTHR32193">
    <property type="entry name" value="REGULATOR OF CELL CYCLE RGCC"/>
    <property type="match status" value="1"/>
</dbReference>
<evidence type="ECO:0000256" key="1">
    <source>
        <dbReference type="SAM" id="MobiDB-lite"/>
    </source>
</evidence>
<dbReference type="GO" id="GO:0032967">
    <property type="term" value="P:positive regulation of collagen biosynthetic process"/>
    <property type="evidence" value="ECO:0007669"/>
    <property type="project" value="Ensembl"/>
</dbReference>
<dbReference type="GO" id="GO:0007179">
    <property type="term" value="P:transforming growth factor beta receptor signaling pathway"/>
    <property type="evidence" value="ECO:0007669"/>
    <property type="project" value="Ensembl"/>
</dbReference>
<name>A0A670J7S4_PODMU</name>
<keyword evidence="3" id="KW-1185">Reference proteome</keyword>
<dbReference type="AlphaFoldDB" id="A0A670J7S4"/>
<dbReference type="Proteomes" id="UP000472272">
    <property type="component" value="Chromosome 7"/>
</dbReference>
<dbReference type="GO" id="GO:0010718">
    <property type="term" value="P:positive regulation of epithelial to mesenchymal transition"/>
    <property type="evidence" value="ECO:0007669"/>
    <property type="project" value="Ensembl"/>
</dbReference>
<dbReference type="GO" id="GO:0002430">
    <property type="term" value="P:complement receptor mediated signaling pathway"/>
    <property type="evidence" value="ECO:0007669"/>
    <property type="project" value="Ensembl"/>
</dbReference>
<dbReference type="OMA" id="CISSVCW"/>
<dbReference type="InterPro" id="IPR029252">
    <property type="entry name" value="RGCC"/>
</dbReference>
<dbReference type="GO" id="GO:2000353">
    <property type="term" value="P:positive regulation of endothelial cell apoptotic process"/>
    <property type="evidence" value="ECO:0007669"/>
    <property type="project" value="Ensembl"/>
</dbReference>
<dbReference type="GO" id="GO:0001819">
    <property type="term" value="P:positive regulation of cytokine production"/>
    <property type="evidence" value="ECO:0007669"/>
    <property type="project" value="Ensembl"/>
</dbReference>
<evidence type="ECO:0000313" key="3">
    <source>
        <dbReference type="Proteomes" id="UP000472272"/>
    </source>
</evidence>
<dbReference type="GO" id="GO:0005654">
    <property type="term" value="C:nucleoplasm"/>
    <property type="evidence" value="ECO:0007669"/>
    <property type="project" value="Ensembl"/>
</dbReference>
<dbReference type="GeneTree" id="ENSGT00390000011709"/>
<sequence length="163" mass="17444">MQRPEEQQPWGALEPSGRRGAAELGPCLSADGSVSARRPPRCSLDGAPGDLAEELREFDAVLDAFSPGAQERRFPGEEPPERRRRSGSDAAQRESLFRLDGQSADSLCRNSFGFSDGKLNSPALSPAAVSTPTIASRKGKLGDTKELEDFIADLDRTLASKSG</sequence>
<dbReference type="GO" id="GO:2000048">
    <property type="term" value="P:negative regulation of cell-cell adhesion mediated by cadherin"/>
    <property type="evidence" value="ECO:0007669"/>
    <property type="project" value="Ensembl"/>
</dbReference>
<dbReference type="Ensembl" id="ENSPMRT00000020934.1">
    <property type="protein sequence ID" value="ENSPMRP00000019704.1"/>
    <property type="gene ID" value="ENSPMRG00000012868.1"/>
</dbReference>
<feature type="compositionally biased region" description="Basic and acidic residues" evidence="1">
    <location>
        <begin position="70"/>
        <end position="81"/>
    </location>
</feature>
<dbReference type="GO" id="GO:0001937">
    <property type="term" value="P:negative regulation of endothelial cell proliferation"/>
    <property type="evidence" value="ECO:0007669"/>
    <property type="project" value="Ensembl"/>
</dbReference>
<dbReference type="GO" id="GO:0019901">
    <property type="term" value="F:protein kinase binding"/>
    <property type="evidence" value="ECO:0007669"/>
    <property type="project" value="Ensembl"/>
</dbReference>
<dbReference type="GO" id="GO:0005813">
    <property type="term" value="C:centrosome"/>
    <property type="evidence" value="ECO:0007669"/>
    <property type="project" value="Ensembl"/>
</dbReference>
<dbReference type="GO" id="GO:0072537">
    <property type="term" value="P:fibroblast activation"/>
    <property type="evidence" value="ECO:0007669"/>
    <property type="project" value="Ensembl"/>
</dbReference>
<dbReference type="GO" id="GO:0043491">
    <property type="term" value="P:phosphatidylinositol 3-kinase/protein kinase B signal transduction"/>
    <property type="evidence" value="ECO:0007669"/>
    <property type="project" value="Ensembl"/>
</dbReference>
<dbReference type="GO" id="GO:0003331">
    <property type="term" value="P:positive regulation of extracellular matrix constituent secretion"/>
    <property type="evidence" value="ECO:0007669"/>
    <property type="project" value="Ensembl"/>
</dbReference>
<reference evidence="2" key="2">
    <citation type="submission" date="2025-08" db="UniProtKB">
        <authorList>
            <consortium name="Ensembl"/>
        </authorList>
    </citation>
    <scope>IDENTIFICATION</scope>
</reference>
<reference evidence="2" key="3">
    <citation type="submission" date="2025-09" db="UniProtKB">
        <authorList>
            <consortium name="Ensembl"/>
        </authorList>
    </citation>
    <scope>IDENTIFICATION</scope>
</reference>
<dbReference type="GO" id="GO:1904707">
    <property type="term" value="P:positive regulation of vascular associated smooth muscle cell proliferation"/>
    <property type="evidence" value="ECO:0007669"/>
    <property type="project" value="Ensembl"/>
</dbReference>
<dbReference type="GO" id="GO:0051496">
    <property type="term" value="P:positive regulation of stress fiber assembly"/>
    <property type="evidence" value="ECO:0007669"/>
    <property type="project" value="Ensembl"/>
</dbReference>
<dbReference type="GO" id="GO:0030295">
    <property type="term" value="F:protein kinase activator activity"/>
    <property type="evidence" value="ECO:0007669"/>
    <property type="project" value="Ensembl"/>
</dbReference>
<dbReference type="PANTHER" id="PTHR32193:SF3">
    <property type="entry name" value="REGULATOR OF CELL CYCLE RGCC"/>
    <property type="match status" value="1"/>
</dbReference>
<reference evidence="2 3" key="1">
    <citation type="journal article" date="2019" name="Proc. Natl. Acad. Sci. U.S.A.">
        <title>Regulatory changes in pterin and carotenoid genes underlie balanced color polymorphisms in the wall lizard.</title>
        <authorList>
            <person name="Andrade P."/>
            <person name="Pinho C."/>
            <person name="Perez I de Lanuza G."/>
            <person name="Afonso S."/>
            <person name="Brejcha J."/>
            <person name="Rubin C.J."/>
            <person name="Wallerman O."/>
            <person name="Pereira P."/>
            <person name="Sabatino S.J."/>
            <person name="Bellati A."/>
            <person name="Pellitteri-Rosa D."/>
            <person name="Bosakova Z."/>
            <person name="Bunikis I."/>
            <person name="Carretero M.A."/>
            <person name="Feiner N."/>
            <person name="Marsik P."/>
            <person name="Pauperio F."/>
            <person name="Salvi D."/>
            <person name="Soler L."/>
            <person name="While G.M."/>
            <person name="Uller T."/>
            <person name="Font E."/>
            <person name="Andersson L."/>
            <person name="Carneiro M."/>
        </authorList>
    </citation>
    <scope>NUCLEOTIDE SEQUENCE</scope>
</reference>
<dbReference type="GO" id="GO:1900087">
    <property type="term" value="P:positive regulation of G1/S transition of mitotic cell cycle"/>
    <property type="evidence" value="ECO:0007669"/>
    <property type="project" value="Ensembl"/>
</dbReference>
<dbReference type="GO" id="GO:0090272">
    <property type="term" value="P:negative regulation of fibroblast growth factor production"/>
    <property type="evidence" value="ECO:0007669"/>
    <property type="project" value="Ensembl"/>
</dbReference>
<dbReference type="GO" id="GO:0016525">
    <property type="term" value="P:negative regulation of angiogenesis"/>
    <property type="evidence" value="ECO:0007669"/>
    <property type="project" value="Ensembl"/>
</dbReference>
<proteinExistence type="predicted"/>
<dbReference type="GO" id="GO:0005730">
    <property type="term" value="C:nucleolus"/>
    <property type="evidence" value="ECO:0007669"/>
    <property type="project" value="Ensembl"/>
</dbReference>
<gene>
    <name evidence="2" type="primary">RGCC</name>
</gene>
<dbReference type="GO" id="GO:0071456">
    <property type="term" value="P:cellular response to hypoxia"/>
    <property type="evidence" value="ECO:0007669"/>
    <property type="project" value="Ensembl"/>
</dbReference>
<dbReference type="GO" id="GO:0005737">
    <property type="term" value="C:cytoplasm"/>
    <property type="evidence" value="ECO:0007669"/>
    <property type="project" value="Ensembl"/>
</dbReference>
<dbReference type="GO" id="GO:0070412">
    <property type="term" value="F:R-SMAD binding"/>
    <property type="evidence" value="ECO:0007669"/>
    <property type="project" value="Ensembl"/>
</dbReference>
<dbReference type="GO" id="GO:1901203">
    <property type="term" value="P:positive regulation of extracellular matrix assembly"/>
    <property type="evidence" value="ECO:0007669"/>
    <property type="project" value="Ensembl"/>
</dbReference>
<feature type="region of interest" description="Disordered" evidence="1">
    <location>
        <begin position="1"/>
        <end position="49"/>
    </location>
</feature>
<accession>A0A670J7S4</accession>
<protein>
    <submittedName>
        <fullName evidence="2">Regulator of cell cycle</fullName>
    </submittedName>
</protein>
<feature type="region of interest" description="Disordered" evidence="1">
    <location>
        <begin position="119"/>
        <end position="140"/>
    </location>
</feature>
<feature type="region of interest" description="Disordered" evidence="1">
    <location>
        <begin position="64"/>
        <end position="99"/>
    </location>
</feature>
<organism evidence="2 3">
    <name type="scientific">Podarcis muralis</name>
    <name type="common">Wall lizard</name>
    <name type="synonym">Lacerta muralis</name>
    <dbReference type="NCBI Taxonomy" id="64176"/>
    <lineage>
        <taxon>Eukaryota</taxon>
        <taxon>Metazoa</taxon>
        <taxon>Chordata</taxon>
        <taxon>Craniata</taxon>
        <taxon>Vertebrata</taxon>
        <taxon>Euteleostomi</taxon>
        <taxon>Lepidosauria</taxon>
        <taxon>Squamata</taxon>
        <taxon>Bifurcata</taxon>
        <taxon>Unidentata</taxon>
        <taxon>Episquamata</taxon>
        <taxon>Laterata</taxon>
        <taxon>Lacertibaenia</taxon>
        <taxon>Lacertidae</taxon>
        <taxon>Podarcis</taxon>
    </lineage>
</organism>
<dbReference type="Pfam" id="PF15151">
    <property type="entry name" value="RGCC"/>
    <property type="match status" value="1"/>
</dbReference>
<dbReference type="GO" id="GO:0045944">
    <property type="term" value="P:positive regulation of transcription by RNA polymerase II"/>
    <property type="evidence" value="ECO:0007669"/>
    <property type="project" value="Ensembl"/>
</dbReference>
<dbReference type="GO" id="GO:0001100">
    <property type="term" value="P:negative regulation of exit from mitosis"/>
    <property type="evidence" value="ECO:0007669"/>
    <property type="project" value="Ensembl"/>
</dbReference>
<evidence type="ECO:0000313" key="2">
    <source>
        <dbReference type="Ensembl" id="ENSPMRP00000019704.1"/>
    </source>
</evidence>
<dbReference type="GO" id="GO:0043537">
    <property type="term" value="P:negative regulation of blood vessel endothelial cell migration"/>
    <property type="evidence" value="ECO:0007669"/>
    <property type="project" value="Ensembl"/>
</dbReference>